<dbReference type="EMBL" id="JYNL01000064">
    <property type="protein sequence ID" value="KMO70093.1"/>
    <property type="molecule type" value="Genomic_DNA"/>
</dbReference>
<keyword evidence="2" id="KW-1185">Reference proteome</keyword>
<dbReference type="PATRIC" id="fig|37916.4.peg.4987"/>
<name>A0A0J6VKW7_9MYCO</name>
<evidence type="ECO:0000313" key="2">
    <source>
        <dbReference type="Proteomes" id="UP000036513"/>
    </source>
</evidence>
<accession>A0A0J6VKW7</accession>
<dbReference type="RefSeq" id="WP_156455014.1">
    <property type="nucleotide sequence ID" value="NZ_JYNL01000064.1"/>
</dbReference>
<comment type="caution">
    <text evidence="1">The sequence shown here is derived from an EMBL/GenBank/DDBJ whole genome shotgun (WGS) entry which is preliminary data.</text>
</comment>
<protein>
    <submittedName>
        <fullName evidence="1">Uncharacterized protein</fullName>
    </submittedName>
</protein>
<dbReference type="AlphaFoldDB" id="A0A0J6VKW7"/>
<evidence type="ECO:0000313" key="1">
    <source>
        <dbReference type="EMBL" id="KMO70093.1"/>
    </source>
</evidence>
<dbReference type="STRING" id="37916.MCHLDSM_04978"/>
<reference evidence="1 2" key="1">
    <citation type="journal article" date="2015" name="Genome Biol. Evol.">
        <title>Characterization of Three Mycobacterium spp. with Potential Use in Bioremediation by Genome Sequencing and Comparative Genomics.</title>
        <authorList>
            <person name="Das S."/>
            <person name="Pettersson B.M."/>
            <person name="Behra P.R."/>
            <person name="Ramesh M."/>
            <person name="Dasgupta S."/>
            <person name="Bhattacharya A."/>
            <person name="Kirsebom L.A."/>
        </authorList>
    </citation>
    <scope>NUCLEOTIDE SEQUENCE [LARGE SCALE GENOMIC DNA]</scope>
    <source>
        <strain evidence="1 2">DSM 43826</strain>
    </source>
</reference>
<gene>
    <name evidence="1" type="ORF">MCHLDSM_04978</name>
</gene>
<sequence length="57" mass="6478">MIIQAPGRAIEHLKEARMYVNRMILPASGELRTRATRVADTISALIKEIETLEKSRK</sequence>
<dbReference type="Proteomes" id="UP000036513">
    <property type="component" value="Unassembled WGS sequence"/>
</dbReference>
<proteinExistence type="predicted"/>
<organism evidence="1 2">
    <name type="scientific">Mycolicibacterium chlorophenolicum</name>
    <dbReference type="NCBI Taxonomy" id="37916"/>
    <lineage>
        <taxon>Bacteria</taxon>
        <taxon>Bacillati</taxon>
        <taxon>Actinomycetota</taxon>
        <taxon>Actinomycetes</taxon>
        <taxon>Mycobacteriales</taxon>
        <taxon>Mycobacteriaceae</taxon>
        <taxon>Mycolicibacterium</taxon>
    </lineage>
</organism>